<organism evidence="1 2">
    <name type="scientific">Candidatus Limenecus avicola</name>
    <dbReference type="NCBI Taxonomy" id="2840847"/>
    <lineage>
        <taxon>Bacteria</taxon>
        <taxon>Bacillati</taxon>
        <taxon>Bacillota</taxon>
        <taxon>Clostridia</taxon>
        <taxon>Eubacteriales</taxon>
        <taxon>Clostridiaceae</taxon>
        <taxon>Clostridiaceae incertae sedis</taxon>
        <taxon>Candidatus Limenecus</taxon>
    </lineage>
</organism>
<comment type="caution">
    <text evidence="1">The sequence shown here is derived from an EMBL/GenBank/DDBJ whole genome shotgun (WGS) entry which is preliminary data.</text>
</comment>
<dbReference type="AlphaFoldDB" id="A0A9D1SSD5"/>
<dbReference type="Proteomes" id="UP000886748">
    <property type="component" value="Unassembled WGS sequence"/>
</dbReference>
<name>A0A9D1SSD5_9CLOT</name>
<dbReference type="Gene3D" id="3.30.1380.10">
    <property type="match status" value="1"/>
</dbReference>
<reference evidence="1" key="1">
    <citation type="submission" date="2020-10" db="EMBL/GenBank/DDBJ databases">
        <authorList>
            <person name="Gilroy R."/>
        </authorList>
    </citation>
    <scope>NUCLEOTIDE SEQUENCE</scope>
    <source>
        <strain evidence="1">CHK154-7741</strain>
    </source>
</reference>
<dbReference type="CDD" id="cd14845">
    <property type="entry name" value="L-Ala-D-Glu_peptidase_like"/>
    <property type="match status" value="1"/>
</dbReference>
<evidence type="ECO:0000313" key="1">
    <source>
        <dbReference type="EMBL" id="HIU93414.1"/>
    </source>
</evidence>
<reference evidence="1" key="2">
    <citation type="journal article" date="2021" name="PeerJ">
        <title>Extensive microbial diversity within the chicken gut microbiome revealed by metagenomics and culture.</title>
        <authorList>
            <person name="Gilroy R."/>
            <person name="Ravi A."/>
            <person name="Getino M."/>
            <person name="Pursley I."/>
            <person name="Horton D.L."/>
            <person name="Alikhan N.F."/>
            <person name="Baker D."/>
            <person name="Gharbi K."/>
            <person name="Hall N."/>
            <person name="Watson M."/>
            <person name="Adriaenssens E.M."/>
            <person name="Foster-Nyarko E."/>
            <person name="Jarju S."/>
            <person name="Secka A."/>
            <person name="Antonio M."/>
            <person name="Oren A."/>
            <person name="Chaudhuri R.R."/>
            <person name="La Ragione R."/>
            <person name="Hildebrand F."/>
            <person name="Pallen M.J."/>
        </authorList>
    </citation>
    <scope>NUCLEOTIDE SEQUENCE</scope>
    <source>
        <strain evidence="1">CHK154-7741</strain>
    </source>
</reference>
<sequence length="211" mass="24099">MSIPFNFNLNMINQGFMPGISNMSSMTMPDSLGIYNSFGSMMTMDPIDSFCSNIMQDFTQRQNEFFKAILEVLNSATVDHTPEPFVAQNIRPYDYNKYGKKNGELISQLTPTMQEKTMQLLEYAKSQNLNIKITSGYRTPAEQAELRRKRPDVAATKSLHCEGKAVDLKIINGTYNDYKKLGDYAKSIGMRWGGDFKNPKPEEWHFDLGWS</sequence>
<gene>
    <name evidence="1" type="ORF">IAD26_09835</name>
</gene>
<dbReference type="EMBL" id="DVOD01000071">
    <property type="protein sequence ID" value="HIU93414.1"/>
    <property type="molecule type" value="Genomic_DNA"/>
</dbReference>
<dbReference type="SUPFAM" id="SSF55166">
    <property type="entry name" value="Hedgehog/DD-peptidase"/>
    <property type="match status" value="1"/>
</dbReference>
<dbReference type="InterPro" id="IPR009045">
    <property type="entry name" value="Zn_M74/Hedgehog-like"/>
</dbReference>
<protein>
    <submittedName>
        <fullName evidence="1">M15 family metallopeptidase</fullName>
    </submittedName>
</protein>
<dbReference type="InterPro" id="IPR010275">
    <property type="entry name" value="MepK"/>
</dbReference>
<proteinExistence type="predicted"/>
<evidence type="ECO:0000313" key="2">
    <source>
        <dbReference type="Proteomes" id="UP000886748"/>
    </source>
</evidence>
<accession>A0A9D1SSD5</accession>
<dbReference type="Pfam" id="PF05951">
    <property type="entry name" value="Peptidase_M15_2"/>
    <property type="match status" value="1"/>
</dbReference>